<evidence type="ECO:0000256" key="10">
    <source>
        <dbReference type="ARBA" id="ARBA00023170"/>
    </source>
</evidence>
<evidence type="ECO:0000256" key="4">
    <source>
        <dbReference type="ARBA" id="ARBA00022475"/>
    </source>
</evidence>
<reference evidence="15" key="2">
    <citation type="submission" date="2025-09" db="UniProtKB">
        <authorList>
            <consortium name="Ensembl"/>
        </authorList>
    </citation>
    <scope>IDENTIFICATION</scope>
</reference>
<dbReference type="PROSITE" id="PS50262">
    <property type="entry name" value="G_PROTEIN_RECEP_F1_2"/>
    <property type="match status" value="1"/>
</dbReference>
<dbReference type="Ensembl" id="ENSMSIT00000041995.1">
    <property type="protein sequence ID" value="ENSMSIP00000033318.1"/>
    <property type="gene ID" value="ENSMSIG00000027879.1"/>
</dbReference>
<comment type="function">
    <text evidence="1">Putative pheromone receptor.</text>
</comment>
<protein>
    <recommendedName>
        <fullName evidence="13">Vomeronasal type-1 receptor</fullName>
    </recommendedName>
</protein>
<keyword evidence="5 13" id="KW-0589">Pheromone response</keyword>
<proteinExistence type="inferred from homology"/>
<keyword evidence="11" id="KW-0325">Glycoprotein</keyword>
<feature type="transmembrane region" description="Helical" evidence="13">
    <location>
        <begin position="235"/>
        <end position="259"/>
    </location>
</feature>
<evidence type="ECO:0000313" key="16">
    <source>
        <dbReference type="Proteomes" id="UP000694415"/>
    </source>
</evidence>
<dbReference type="FunFam" id="1.20.1070.10:FF:000033">
    <property type="entry name" value="Vomeronasal type-1 receptor"/>
    <property type="match status" value="1"/>
</dbReference>
<evidence type="ECO:0000256" key="8">
    <source>
        <dbReference type="ARBA" id="ARBA00023040"/>
    </source>
</evidence>
<keyword evidence="10 13" id="KW-0675">Receptor</keyword>
<keyword evidence="16" id="KW-1185">Reference proteome</keyword>
<feature type="transmembrane region" description="Helical" evidence="13">
    <location>
        <begin position="82"/>
        <end position="105"/>
    </location>
</feature>
<evidence type="ECO:0000259" key="14">
    <source>
        <dbReference type="PROSITE" id="PS50262"/>
    </source>
</evidence>
<evidence type="ECO:0000256" key="2">
    <source>
        <dbReference type="ARBA" id="ARBA00004651"/>
    </source>
</evidence>
<evidence type="ECO:0000256" key="3">
    <source>
        <dbReference type="ARBA" id="ARBA00010663"/>
    </source>
</evidence>
<dbReference type="PRINTS" id="PR01534">
    <property type="entry name" value="VOMERONASL1R"/>
</dbReference>
<keyword evidence="8 13" id="KW-0297">G-protein coupled receptor</keyword>
<dbReference type="GO" id="GO:0007606">
    <property type="term" value="P:sensory perception of chemical stimulus"/>
    <property type="evidence" value="ECO:0007669"/>
    <property type="project" value="UniProtKB-ARBA"/>
</dbReference>
<keyword evidence="9 13" id="KW-0472">Membrane</keyword>
<feature type="domain" description="G-protein coupled receptors family 1 profile" evidence="14">
    <location>
        <begin position="22"/>
        <end position="285"/>
    </location>
</feature>
<evidence type="ECO:0000256" key="5">
    <source>
        <dbReference type="ARBA" id="ARBA00022507"/>
    </source>
</evidence>
<comment type="similarity">
    <text evidence="3 13">Belongs to the G-protein coupled receptor 1 family.</text>
</comment>
<dbReference type="SUPFAM" id="SSF81321">
    <property type="entry name" value="Family A G protein-coupled receptor-like"/>
    <property type="match status" value="1"/>
</dbReference>
<reference evidence="15" key="1">
    <citation type="submission" date="2025-08" db="UniProtKB">
        <authorList>
            <consortium name="Ensembl"/>
        </authorList>
    </citation>
    <scope>IDENTIFICATION</scope>
</reference>
<dbReference type="GO" id="GO:0016503">
    <property type="term" value="F:pheromone receptor activity"/>
    <property type="evidence" value="ECO:0007669"/>
    <property type="project" value="InterPro"/>
</dbReference>
<dbReference type="InterPro" id="IPR004072">
    <property type="entry name" value="Vmron_rcpt_1"/>
</dbReference>
<dbReference type="PANTHER" id="PTHR24062">
    <property type="entry name" value="VOMERONASAL TYPE-1 RECEPTOR"/>
    <property type="match status" value="1"/>
</dbReference>
<dbReference type="GeneTree" id="ENSGT00960000186612"/>
<dbReference type="GO" id="GO:0019236">
    <property type="term" value="P:response to pheromone"/>
    <property type="evidence" value="ECO:0007669"/>
    <property type="project" value="UniProtKB-KW"/>
</dbReference>
<evidence type="ECO:0000256" key="9">
    <source>
        <dbReference type="ARBA" id="ARBA00023136"/>
    </source>
</evidence>
<evidence type="ECO:0000256" key="13">
    <source>
        <dbReference type="RuleBase" id="RU364061"/>
    </source>
</evidence>
<accession>A0A8C6I9K5</accession>
<feature type="transmembrane region" description="Helical" evidence="13">
    <location>
        <begin position="189"/>
        <end position="207"/>
    </location>
</feature>
<name>A0A8C6I9K5_MUSSI</name>
<feature type="transmembrane region" description="Helical" evidence="13">
    <location>
        <begin position="6"/>
        <end position="32"/>
    </location>
</feature>
<feature type="transmembrane region" description="Helical" evidence="13">
    <location>
        <begin position="265"/>
        <end position="285"/>
    </location>
</feature>
<evidence type="ECO:0000256" key="12">
    <source>
        <dbReference type="ARBA" id="ARBA00023224"/>
    </source>
</evidence>
<evidence type="ECO:0000256" key="6">
    <source>
        <dbReference type="ARBA" id="ARBA00022692"/>
    </source>
</evidence>
<feature type="transmembrane region" description="Helical" evidence="13">
    <location>
        <begin position="126"/>
        <end position="151"/>
    </location>
</feature>
<evidence type="ECO:0000256" key="1">
    <source>
        <dbReference type="ARBA" id="ARBA00003878"/>
    </source>
</evidence>
<dbReference type="Proteomes" id="UP000694415">
    <property type="component" value="Unplaced"/>
</dbReference>
<sequence>MGFRNLAIKILFLSQITTGILGNFSLLIYYLVYYIQHALKPTDLILMQLMASNALIVLSRGMPHTLAAFELKQFLNDLGCRLILYIQSVGQSVSISTTCLLSVFQAITISRRKSCCKDQKVNAAKYIWCCIFSLWVLFIIIHFIFFAYILVKRNSKNMTRNRNFEYCSIRGGDDINASLYTALVVCPEIVFSVLIAWSSVSMIVILYRHKQRFQHIHSNTIYSRISPESRATQKILVLVCTFLAFYTISSVLQGCIALLHNHSWWLVNITRLTSLCFPSFGPFVLMNHCTFMPRLSLICIWNKIT</sequence>
<feature type="transmembrane region" description="Helical" evidence="13">
    <location>
        <begin position="44"/>
        <end position="62"/>
    </location>
</feature>
<comment type="subcellular location">
    <subcellularLocation>
        <location evidence="2 13">Cell membrane</location>
        <topology evidence="2 13">Multi-pass membrane protein</topology>
    </subcellularLocation>
</comment>
<keyword evidence="7 13" id="KW-1133">Transmembrane helix</keyword>
<dbReference type="AlphaFoldDB" id="A0A8C6I9K5"/>
<keyword evidence="12 13" id="KW-0807">Transducer</keyword>
<evidence type="ECO:0000313" key="15">
    <source>
        <dbReference type="Ensembl" id="ENSMSIP00000033318.1"/>
    </source>
</evidence>
<evidence type="ECO:0000256" key="11">
    <source>
        <dbReference type="ARBA" id="ARBA00023180"/>
    </source>
</evidence>
<keyword evidence="6 13" id="KW-0812">Transmembrane</keyword>
<dbReference type="InterPro" id="IPR017452">
    <property type="entry name" value="GPCR_Rhodpsn_7TM"/>
</dbReference>
<organism evidence="15 16">
    <name type="scientific">Mus spicilegus</name>
    <name type="common">Mound-building mouse</name>
    <dbReference type="NCBI Taxonomy" id="10103"/>
    <lineage>
        <taxon>Eukaryota</taxon>
        <taxon>Metazoa</taxon>
        <taxon>Chordata</taxon>
        <taxon>Craniata</taxon>
        <taxon>Vertebrata</taxon>
        <taxon>Euteleostomi</taxon>
        <taxon>Mammalia</taxon>
        <taxon>Eutheria</taxon>
        <taxon>Euarchontoglires</taxon>
        <taxon>Glires</taxon>
        <taxon>Rodentia</taxon>
        <taxon>Myomorpha</taxon>
        <taxon>Muroidea</taxon>
        <taxon>Muridae</taxon>
        <taxon>Murinae</taxon>
        <taxon>Mus</taxon>
        <taxon>Mus</taxon>
    </lineage>
</organism>
<dbReference type="Gene3D" id="1.20.1070.10">
    <property type="entry name" value="Rhodopsin 7-helix transmembrane proteins"/>
    <property type="match status" value="1"/>
</dbReference>
<keyword evidence="4 13" id="KW-1003">Cell membrane</keyword>
<dbReference type="GO" id="GO:0005886">
    <property type="term" value="C:plasma membrane"/>
    <property type="evidence" value="ECO:0007669"/>
    <property type="project" value="UniProtKB-SubCell"/>
</dbReference>
<evidence type="ECO:0000256" key="7">
    <source>
        <dbReference type="ARBA" id="ARBA00022989"/>
    </source>
</evidence>
<dbReference type="Pfam" id="PF03402">
    <property type="entry name" value="V1R"/>
    <property type="match status" value="1"/>
</dbReference>